<gene>
    <name evidence="1" type="ORF">J4727_06920</name>
</gene>
<organism evidence="1 2">
    <name type="scientific">Providencia rettgeri</name>
    <dbReference type="NCBI Taxonomy" id="587"/>
    <lineage>
        <taxon>Bacteria</taxon>
        <taxon>Pseudomonadati</taxon>
        <taxon>Pseudomonadota</taxon>
        <taxon>Gammaproteobacteria</taxon>
        <taxon>Enterobacterales</taxon>
        <taxon>Morganellaceae</taxon>
        <taxon>Providencia</taxon>
    </lineage>
</organism>
<dbReference type="EMBL" id="JAGETQ010000026">
    <property type="protein sequence ID" value="MBO1916056.1"/>
    <property type="molecule type" value="Genomic_DNA"/>
</dbReference>
<sequence>MALGVFDELEAYSQLHEQLFLMNSSPSGRVTLDLLLSTDSDDGEVGRNLSPTCWMY</sequence>
<accession>A0A939NG11</accession>
<dbReference type="AlphaFoldDB" id="A0A939NG11"/>
<name>A0A939NG11_PRORE</name>
<evidence type="ECO:0000313" key="2">
    <source>
        <dbReference type="Proteomes" id="UP000664477"/>
    </source>
</evidence>
<comment type="caution">
    <text evidence="1">The sequence shown here is derived from an EMBL/GenBank/DDBJ whole genome shotgun (WGS) entry which is preliminary data.</text>
</comment>
<protein>
    <submittedName>
        <fullName evidence="1">Uncharacterized protein</fullName>
    </submittedName>
</protein>
<evidence type="ECO:0000313" key="1">
    <source>
        <dbReference type="EMBL" id="MBO1916056.1"/>
    </source>
</evidence>
<proteinExistence type="predicted"/>
<dbReference type="Proteomes" id="UP000664477">
    <property type="component" value="Unassembled WGS sequence"/>
</dbReference>
<reference evidence="1" key="1">
    <citation type="submission" date="2021-03" db="EMBL/GenBank/DDBJ databases">
        <title>Molecular epidemiology and mechanisms of colistin and carbapenem resistance in Enterobacteriaceae from clinical isolates, the environment and porcine samples in Pretoria, South Africa.</title>
        <authorList>
            <person name="Bogoshi D."/>
            <person name="Mbelle N.M."/>
            <person name="Naidoo V."/>
            <person name="Osei Sekyere J."/>
        </authorList>
    </citation>
    <scope>NUCLEOTIDE SEQUENCE</scope>
    <source>
        <strain evidence="1">C052</strain>
    </source>
</reference>